<dbReference type="Gene3D" id="2.20.28.30">
    <property type="entry name" value="RNA polymerase ii, chain L"/>
    <property type="match status" value="1"/>
</dbReference>
<dbReference type="SUPFAM" id="SSF63393">
    <property type="entry name" value="RNA polymerase subunits"/>
    <property type="match status" value="1"/>
</dbReference>
<evidence type="ECO:0000256" key="2">
    <source>
        <dbReference type="ARBA" id="ARBA00022723"/>
    </source>
</evidence>
<dbReference type="InParanoid" id="A0A2T3A561"/>
<dbReference type="Proteomes" id="UP000241462">
    <property type="component" value="Unassembled WGS sequence"/>
</dbReference>
<dbReference type="EMBL" id="KZ678467">
    <property type="protein sequence ID" value="PSR82935.1"/>
    <property type="molecule type" value="Genomic_DNA"/>
</dbReference>
<accession>A0A2T3A561</accession>
<dbReference type="InterPro" id="IPR029040">
    <property type="entry name" value="RPABC4/Spt4"/>
</dbReference>
<dbReference type="GO" id="GO:0005736">
    <property type="term" value="C:RNA polymerase I complex"/>
    <property type="evidence" value="ECO:0007669"/>
    <property type="project" value="TreeGrafter"/>
</dbReference>
<sequence length="88" mass="9541">MSREGYQVPTGSGASPFDFGGSTQARQSGSQAGGGESNTANEPVIRYMCGDCGTPNQLRKSQPVQCLDCGCRVLYKERTKRMIQFEAR</sequence>
<keyword evidence="3" id="KW-0862">Zinc</keyword>
<dbReference type="FunCoup" id="A0A2T3A561">
    <property type="interactions" value="555"/>
</dbReference>
<reference evidence="7 8" key="1">
    <citation type="journal article" date="2018" name="Mycol. Prog.">
        <title>Coniella lustricola, a new species from submerged detritus.</title>
        <authorList>
            <person name="Raudabaugh D.B."/>
            <person name="Iturriaga T."/>
            <person name="Carver A."/>
            <person name="Mondo S."/>
            <person name="Pangilinan J."/>
            <person name="Lipzen A."/>
            <person name="He G."/>
            <person name="Amirebrahimi M."/>
            <person name="Grigoriev I.V."/>
            <person name="Miller A.N."/>
        </authorList>
    </citation>
    <scope>NUCLEOTIDE SEQUENCE [LARGE SCALE GENOMIC DNA]</scope>
    <source>
        <strain evidence="7 8">B22-T-1</strain>
    </source>
</reference>
<dbReference type="PANTHER" id="PTHR12056">
    <property type="entry name" value="DNA-DIRECTED RNA POLYMERASES I, II, AND III"/>
    <property type="match status" value="1"/>
</dbReference>
<evidence type="ECO:0008006" key="9">
    <source>
        <dbReference type="Google" id="ProtNLM"/>
    </source>
</evidence>
<comment type="subcellular location">
    <subcellularLocation>
        <location evidence="1">Nucleus</location>
    </subcellularLocation>
</comment>
<evidence type="ECO:0000256" key="1">
    <source>
        <dbReference type="ARBA" id="ARBA00004123"/>
    </source>
</evidence>
<dbReference type="GO" id="GO:0003677">
    <property type="term" value="F:DNA binding"/>
    <property type="evidence" value="ECO:0007669"/>
    <property type="project" value="InterPro"/>
</dbReference>
<name>A0A2T3A561_9PEZI</name>
<keyword evidence="8" id="KW-1185">Reference proteome</keyword>
<evidence type="ECO:0000313" key="7">
    <source>
        <dbReference type="EMBL" id="PSR82935.1"/>
    </source>
</evidence>
<protein>
    <recommendedName>
        <fullName evidence="9">DNA directed RNA polymerase</fullName>
    </recommendedName>
</protein>
<dbReference type="GO" id="GO:0005665">
    <property type="term" value="C:RNA polymerase II, core complex"/>
    <property type="evidence" value="ECO:0007669"/>
    <property type="project" value="TreeGrafter"/>
</dbReference>
<dbReference type="InterPro" id="IPR039747">
    <property type="entry name" value="RPABC4"/>
</dbReference>
<dbReference type="GO" id="GO:0005666">
    <property type="term" value="C:RNA polymerase III complex"/>
    <property type="evidence" value="ECO:0007669"/>
    <property type="project" value="TreeGrafter"/>
</dbReference>
<dbReference type="OrthoDB" id="5585087at2759"/>
<dbReference type="GO" id="GO:0006351">
    <property type="term" value="P:DNA-templated transcription"/>
    <property type="evidence" value="ECO:0007669"/>
    <property type="project" value="InterPro"/>
</dbReference>
<organism evidence="7 8">
    <name type="scientific">Coniella lustricola</name>
    <dbReference type="NCBI Taxonomy" id="2025994"/>
    <lineage>
        <taxon>Eukaryota</taxon>
        <taxon>Fungi</taxon>
        <taxon>Dikarya</taxon>
        <taxon>Ascomycota</taxon>
        <taxon>Pezizomycotina</taxon>
        <taxon>Sordariomycetes</taxon>
        <taxon>Sordariomycetidae</taxon>
        <taxon>Diaporthales</taxon>
        <taxon>Schizoparmaceae</taxon>
        <taxon>Coniella</taxon>
    </lineage>
</organism>
<dbReference type="InterPro" id="IPR006591">
    <property type="entry name" value="RNAP_P/RPABC4"/>
</dbReference>
<dbReference type="Pfam" id="PF03604">
    <property type="entry name" value="Zn_ribbon_RPAB4"/>
    <property type="match status" value="1"/>
</dbReference>
<keyword evidence="2" id="KW-0479">Metal-binding</keyword>
<evidence type="ECO:0000256" key="4">
    <source>
        <dbReference type="ARBA" id="ARBA00023242"/>
    </source>
</evidence>
<evidence type="ECO:0000313" key="8">
    <source>
        <dbReference type="Proteomes" id="UP000241462"/>
    </source>
</evidence>
<dbReference type="PANTHER" id="PTHR12056:SF2">
    <property type="entry name" value="GEO11084P1"/>
    <property type="match status" value="1"/>
</dbReference>
<dbReference type="AlphaFoldDB" id="A0A2T3A561"/>
<gene>
    <name evidence="7" type="ORF">BD289DRAFT_436590</name>
</gene>
<proteinExistence type="inferred from homology"/>
<comment type="similarity">
    <text evidence="5">Belongs to the archaeal Rpo12/eukaryotic RPC10 RNA polymerase subunit family.</text>
</comment>
<evidence type="ECO:0000256" key="5">
    <source>
        <dbReference type="ARBA" id="ARBA00025770"/>
    </source>
</evidence>
<feature type="region of interest" description="Disordered" evidence="6">
    <location>
        <begin position="1"/>
        <end position="40"/>
    </location>
</feature>
<keyword evidence="4" id="KW-0539">Nucleus</keyword>
<dbReference type="GO" id="GO:0008270">
    <property type="term" value="F:zinc ion binding"/>
    <property type="evidence" value="ECO:0007669"/>
    <property type="project" value="InterPro"/>
</dbReference>
<evidence type="ECO:0000256" key="3">
    <source>
        <dbReference type="ARBA" id="ARBA00022833"/>
    </source>
</evidence>
<dbReference type="STRING" id="2025994.A0A2T3A561"/>
<dbReference type="SMART" id="SM00659">
    <property type="entry name" value="RPOLCX"/>
    <property type="match status" value="1"/>
</dbReference>
<dbReference type="GO" id="GO:0003899">
    <property type="term" value="F:DNA-directed RNA polymerase activity"/>
    <property type="evidence" value="ECO:0007669"/>
    <property type="project" value="InterPro"/>
</dbReference>
<dbReference type="FunFam" id="2.20.28.30:FF:000002">
    <property type="entry name" value="DNA-directed RNA polymerases II, IV and V subunit 12"/>
    <property type="match status" value="1"/>
</dbReference>
<evidence type="ECO:0000256" key="6">
    <source>
        <dbReference type="SAM" id="MobiDB-lite"/>
    </source>
</evidence>
<feature type="compositionally biased region" description="Low complexity" evidence="6">
    <location>
        <begin position="20"/>
        <end position="30"/>
    </location>
</feature>